<organism evidence="2 3">
    <name type="scientific">Cryptolaemus montrouzieri</name>
    <dbReference type="NCBI Taxonomy" id="559131"/>
    <lineage>
        <taxon>Eukaryota</taxon>
        <taxon>Metazoa</taxon>
        <taxon>Ecdysozoa</taxon>
        <taxon>Arthropoda</taxon>
        <taxon>Hexapoda</taxon>
        <taxon>Insecta</taxon>
        <taxon>Pterygota</taxon>
        <taxon>Neoptera</taxon>
        <taxon>Endopterygota</taxon>
        <taxon>Coleoptera</taxon>
        <taxon>Polyphaga</taxon>
        <taxon>Cucujiformia</taxon>
        <taxon>Coccinelloidea</taxon>
        <taxon>Coccinellidae</taxon>
        <taxon>Scymninae</taxon>
        <taxon>Scymnini</taxon>
        <taxon>Cryptolaemus</taxon>
    </lineage>
</organism>
<dbReference type="AlphaFoldDB" id="A0ABD2NQ43"/>
<accession>A0ABD2NQ43</accession>
<proteinExistence type="predicted"/>
<feature type="region of interest" description="Disordered" evidence="1">
    <location>
        <begin position="1"/>
        <end position="24"/>
    </location>
</feature>
<keyword evidence="3" id="KW-1185">Reference proteome</keyword>
<reference evidence="2 3" key="1">
    <citation type="journal article" date="2021" name="BMC Biol.">
        <title>Horizontally acquired antibacterial genes associated with adaptive radiation of ladybird beetles.</title>
        <authorList>
            <person name="Li H.S."/>
            <person name="Tang X.F."/>
            <person name="Huang Y.H."/>
            <person name="Xu Z.Y."/>
            <person name="Chen M.L."/>
            <person name="Du X.Y."/>
            <person name="Qiu B.Y."/>
            <person name="Chen P.T."/>
            <person name="Zhang W."/>
            <person name="Slipinski A."/>
            <person name="Escalona H.E."/>
            <person name="Waterhouse R.M."/>
            <person name="Zwick A."/>
            <person name="Pang H."/>
        </authorList>
    </citation>
    <scope>NUCLEOTIDE SEQUENCE [LARGE SCALE GENOMIC DNA]</scope>
    <source>
        <strain evidence="2">SYSU2018</strain>
    </source>
</reference>
<feature type="non-terminal residue" evidence="2">
    <location>
        <position position="68"/>
    </location>
</feature>
<protein>
    <recommendedName>
        <fullName evidence="4">Reverse transcriptase</fullName>
    </recommendedName>
</protein>
<feature type="region of interest" description="Disordered" evidence="1">
    <location>
        <begin position="49"/>
        <end position="68"/>
    </location>
</feature>
<evidence type="ECO:0000313" key="2">
    <source>
        <dbReference type="EMBL" id="KAL3280754.1"/>
    </source>
</evidence>
<name>A0ABD2NQ43_9CUCU</name>
<evidence type="ECO:0008006" key="4">
    <source>
        <dbReference type="Google" id="ProtNLM"/>
    </source>
</evidence>
<comment type="caution">
    <text evidence="2">The sequence shown here is derived from an EMBL/GenBank/DDBJ whole genome shotgun (WGS) entry which is preliminary data.</text>
</comment>
<sequence>MEKFRKELYTSEIQPNKDTQKSLKRKISNVISEELPDIEYYEIENALSSLKNNKAPGSDGILTKMQKE</sequence>
<dbReference type="Proteomes" id="UP001516400">
    <property type="component" value="Unassembled WGS sequence"/>
</dbReference>
<evidence type="ECO:0000313" key="3">
    <source>
        <dbReference type="Proteomes" id="UP001516400"/>
    </source>
</evidence>
<dbReference type="EMBL" id="JABFTP020000144">
    <property type="protein sequence ID" value="KAL3280754.1"/>
    <property type="molecule type" value="Genomic_DNA"/>
</dbReference>
<evidence type="ECO:0000256" key="1">
    <source>
        <dbReference type="SAM" id="MobiDB-lite"/>
    </source>
</evidence>
<gene>
    <name evidence="2" type="ORF">HHI36_003989</name>
</gene>